<proteinExistence type="inferred from homology"/>
<dbReference type="PRINTS" id="PR02095">
    <property type="entry name" value="TRNSPORTRHRG"/>
</dbReference>
<evidence type="ECO:0000313" key="13">
    <source>
        <dbReference type="Ensembl" id="ENSOABP00000016046.2"/>
    </source>
</evidence>
<comment type="subcellular location">
    <subcellularLocation>
        <location evidence="2">Cytoplasmic vesicle</location>
        <location evidence="2">Phagosome membrane</location>
        <topology evidence="2">Multi-pass membrane protein</topology>
    </subcellularLocation>
    <subcellularLocation>
        <location evidence="3">Endosome membrane</location>
        <topology evidence="3">Multi-pass membrane protein</topology>
    </subcellularLocation>
    <subcellularLocation>
        <location evidence="1">Lysosome membrane</location>
        <topology evidence="1">Multi-pass membrane protein</topology>
    </subcellularLocation>
</comment>
<dbReference type="AlphaFoldDB" id="A0A668SNR2"/>
<evidence type="ECO:0000256" key="4">
    <source>
        <dbReference type="ARBA" id="ARBA00006203"/>
    </source>
</evidence>
<keyword evidence="5" id="KW-0813">Transport</keyword>
<keyword evidence="14" id="KW-1185">Reference proteome</keyword>
<dbReference type="RefSeq" id="XP_039467802.1">
    <property type="nucleotide sequence ID" value="XM_039611868.1"/>
</dbReference>
<keyword evidence="7" id="KW-0967">Endosome</keyword>
<protein>
    <recommendedName>
        <fullName evidence="15">Solute carrier family 48 member 1</fullName>
    </recommendedName>
</protein>
<dbReference type="GeneID" id="116326462"/>
<dbReference type="Ensembl" id="ENSOABT00000016541.2">
    <property type="protein sequence ID" value="ENSOABP00000016046.2"/>
    <property type="gene ID" value="ENSOABG00000007945.2"/>
</dbReference>
<evidence type="ECO:0000256" key="8">
    <source>
        <dbReference type="ARBA" id="ARBA00022989"/>
    </source>
</evidence>
<dbReference type="PANTHER" id="PTHR31525:SF1">
    <property type="entry name" value="HEME TRANSPORTER HRG1"/>
    <property type="match status" value="1"/>
</dbReference>
<keyword evidence="6 12" id="KW-0812">Transmembrane</keyword>
<evidence type="ECO:0000256" key="6">
    <source>
        <dbReference type="ARBA" id="ARBA00022692"/>
    </source>
</evidence>
<feature type="transmembrane region" description="Helical" evidence="12">
    <location>
        <begin position="12"/>
        <end position="30"/>
    </location>
</feature>
<gene>
    <name evidence="13" type="primary">LOC116326462</name>
</gene>
<evidence type="ECO:0008006" key="15">
    <source>
        <dbReference type="Google" id="ProtNLM"/>
    </source>
</evidence>
<sequence length="157" mass="18048">MGINKTYMRIAYASFGTIVGFSAFLVWNFVYNQPWTGAMGGLSGEGNTLCSDTCDECVLALWTLITHIMYLQDYWRTWLKGLRFFMFIGIFFSLLALATFVVFLAIGVLYKDSFSDPQSFFLSCVWSVMTLKWSFMLTHAAQQYRIEFEDIGILSDF</sequence>
<evidence type="ECO:0000313" key="14">
    <source>
        <dbReference type="Proteomes" id="UP000472276"/>
    </source>
</evidence>
<reference evidence="13" key="2">
    <citation type="submission" date="2025-09" db="UniProtKB">
        <authorList>
            <consortium name="Ensembl"/>
        </authorList>
    </citation>
    <scope>IDENTIFICATION</scope>
</reference>
<organism evidence="13 14">
    <name type="scientific">Oreochromis aureus</name>
    <name type="common">Israeli tilapia</name>
    <name type="synonym">Chromis aureus</name>
    <dbReference type="NCBI Taxonomy" id="47969"/>
    <lineage>
        <taxon>Eukaryota</taxon>
        <taxon>Metazoa</taxon>
        <taxon>Chordata</taxon>
        <taxon>Craniata</taxon>
        <taxon>Vertebrata</taxon>
        <taxon>Euteleostomi</taxon>
        <taxon>Actinopterygii</taxon>
        <taxon>Neopterygii</taxon>
        <taxon>Teleostei</taxon>
        <taxon>Neoteleostei</taxon>
        <taxon>Acanthomorphata</taxon>
        <taxon>Ovalentaria</taxon>
        <taxon>Cichlomorphae</taxon>
        <taxon>Cichliformes</taxon>
        <taxon>Cichlidae</taxon>
        <taxon>African cichlids</taxon>
        <taxon>Pseudocrenilabrinae</taxon>
        <taxon>Oreochromini</taxon>
        <taxon>Oreochromis</taxon>
    </lineage>
</organism>
<evidence type="ECO:0000256" key="9">
    <source>
        <dbReference type="ARBA" id="ARBA00023136"/>
    </source>
</evidence>
<dbReference type="Proteomes" id="UP000472276">
    <property type="component" value="Unassembled WGS sequence"/>
</dbReference>
<evidence type="ECO:0000256" key="5">
    <source>
        <dbReference type="ARBA" id="ARBA00022448"/>
    </source>
</evidence>
<reference evidence="13" key="1">
    <citation type="submission" date="2025-08" db="UniProtKB">
        <authorList>
            <consortium name="Ensembl"/>
        </authorList>
    </citation>
    <scope>IDENTIFICATION</scope>
</reference>
<comment type="catalytic activity">
    <reaction evidence="11">
        <text>heme b(in) = heme b(out)</text>
        <dbReference type="Rhea" id="RHEA:75443"/>
        <dbReference type="ChEBI" id="CHEBI:60344"/>
    </reaction>
</comment>
<evidence type="ECO:0000256" key="10">
    <source>
        <dbReference type="ARBA" id="ARBA00023228"/>
    </source>
</evidence>
<dbReference type="GO" id="GO:0030670">
    <property type="term" value="C:phagocytic vesicle membrane"/>
    <property type="evidence" value="ECO:0007669"/>
    <property type="project" value="UniProtKB-SubCell"/>
</dbReference>
<keyword evidence="10" id="KW-0458">Lysosome</keyword>
<evidence type="ECO:0000256" key="3">
    <source>
        <dbReference type="ARBA" id="ARBA00004337"/>
    </source>
</evidence>
<evidence type="ECO:0000256" key="1">
    <source>
        <dbReference type="ARBA" id="ARBA00004155"/>
    </source>
</evidence>
<dbReference type="GO" id="GO:0005886">
    <property type="term" value="C:plasma membrane"/>
    <property type="evidence" value="ECO:0007669"/>
    <property type="project" value="TreeGrafter"/>
</dbReference>
<dbReference type="GO" id="GO:0020037">
    <property type="term" value="F:heme binding"/>
    <property type="evidence" value="ECO:0007669"/>
    <property type="project" value="TreeGrafter"/>
</dbReference>
<comment type="similarity">
    <text evidence="4">Belongs to the HRG family.</text>
</comment>
<dbReference type="GO" id="GO:0015232">
    <property type="term" value="F:heme transmembrane transporter activity"/>
    <property type="evidence" value="ECO:0007669"/>
    <property type="project" value="InterPro"/>
</dbReference>
<dbReference type="Pfam" id="PF16954">
    <property type="entry name" value="HRG"/>
    <property type="match status" value="2"/>
</dbReference>
<dbReference type="OMA" id="VWNIVYK"/>
<dbReference type="GO" id="GO:0010008">
    <property type="term" value="C:endosome membrane"/>
    <property type="evidence" value="ECO:0007669"/>
    <property type="project" value="UniProtKB-SubCell"/>
</dbReference>
<dbReference type="GO" id="GO:0005765">
    <property type="term" value="C:lysosomal membrane"/>
    <property type="evidence" value="ECO:0007669"/>
    <property type="project" value="UniProtKB-SubCell"/>
</dbReference>
<feature type="transmembrane region" description="Helical" evidence="12">
    <location>
        <begin position="84"/>
        <end position="110"/>
    </location>
</feature>
<dbReference type="PANTHER" id="PTHR31525">
    <property type="entry name" value="HEME TRANSPORTER HRG1"/>
    <property type="match status" value="1"/>
</dbReference>
<evidence type="ECO:0000256" key="7">
    <source>
        <dbReference type="ARBA" id="ARBA00022753"/>
    </source>
</evidence>
<keyword evidence="9 12" id="KW-0472">Membrane</keyword>
<accession>A0A668SNR2</accession>
<keyword evidence="8 12" id="KW-1133">Transmembrane helix</keyword>
<dbReference type="InterPro" id="IPR026218">
    <property type="entry name" value="HRG"/>
</dbReference>
<name>A0A668SNR2_OREAU</name>
<evidence type="ECO:0000256" key="12">
    <source>
        <dbReference type="SAM" id="Phobius"/>
    </source>
</evidence>
<evidence type="ECO:0000256" key="11">
    <source>
        <dbReference type="ARBA" id="ARBA00035075"/>
    </source>
</evidence>
<evidence type="ECO:0000256" key="2">
    <source>
        <dbReference type="ARBA" id="ARBA00004265"/>
    </source>
</evidence>